<reference evidence="9" key="1">
    <citation type="submission" date="2018-05" db="EMBL/GenBank/DDBJ databases">
        <authorList>
            <person name="Lanie J.A."/>
            <person name="Ng W.-L."/>
            <person name="Kazmierczak K.M."/>
            <person name="Andrzejewski T.M."/>
            <person name="Davidsen T.M."/>
            <person name="Wayne K.J."/>
            <person name="Tettelin H."/>
            <person name="Glass J.I."/>
            <person name="Rusch D."/>
            <person name="Podicherti R."/>
            <person name="Tsui H.-C.T."/>
            <person name="Winkler M.E."/>
        </authorList>
    </citation>
    <scope>NUCLEOTIDE SEQUENCE</scope>
    <source>
        <strain evidence="9">ZC4RG45</strain>
    </source>
</reference>
<feature type="transmembrane region" description="Helical" evidence="7">
    <location>
        <begin position="225"/>
        <end position="244"/>
    </location>
</feature>
<gene>
    <name evidence="7 9" type="primary">tatC</name>
    <name evidence="9" type="ORF">DIU77_07705</name>
</gene>
<evidence type="ECO:0000256" key="6">
    <source>
        <dbReference type="ARBA" id="ARBA00023136"/>
    </source>
</evidence>
<comment type="caution">
    <text evidence="9">The sequence shown here is derived from an EMBL/GenBank/DDBJ whole genome shotgun (WGS) entry which is preliminary data.</text>
</comment>
<dbReference type="PANTHER" id="PTHR30371">
    <property type="entry name" value="SEC-INDEPENDENT PROTEIN TRANSLOCASE PROTEIN TATC"/>
    <property type="match status" value="1"/>
</dbReference>
<keyword evidence="5 7" id="KW-0811">Translocation</keyword>
<dbReference type="AlphaFoldDB" id="A0A2W4JHL6"/>
<keyword evidence="2 7" id="KW-0812">Transmembrane</keyword>
<evidence type="ECO:0000256" key="1">
    <source>
        <dbReference type="ARBA" id="ARBA00004141"/>
    </source>
</evidence>
<dbReference type="PRINTS" id="PR01840">
    <property type="entry name" value="TATCFAMILY"/>
</dbReference>
<sequence>MTLVQHIYEFRRRLSYALLAIVAGGILGFIWFEQPVGPIPSLGELIRGPYCALPDSMLADFAGDGECRLLQTKPFEVFMIRLKVGIAAGAVLLSPVWLYQFWAFVAPGLYERERKYGRAFVSIATVLFVIGAALAYILVPVALRMLVGFGGDNFATALTGDDYISFIITLLVIFGVSFEIPLLIIMLNRAGVLSYEQLSRWRRGLIMALFVFAAIVTPADPFSMLALALALTLLFEAAIQVARLHDRKRAKKRKELGWDDVPDDEAAPFEYTPSGPQGEDVT</sequence>
<feature type="transmembrane region" description="Helical" evidence="7">
    <location>
        <begin position="120"/>
        <end position="143"/>
    </location>
</feature>
<evidence type="ECO:0000256" key="7">
    <source>
        <dbReference type="HAMAP-Rule" id="MF_00902"/>
    </source>
</evidence>
<keyword evidence="3 7" id="KW-0653">Protein transport</keyword>
<dbReference type="GO" id="GO:0033281">
    <property type="term" value="C:TAT protein transport complex"/>
    <property type="evidence" value="ECO:0007669"/>
    <property type="project" value="UniProtKB-UniRule"/>
</dbReference>
<dbReference type="GO" id="GO:0065002">
    <property type="term" value="P:intracellular protein transmembrane transport"/>
    <property type="evidence" value="ECO:0007669"/>
    <property type="project" value="TreeGrafter"/>
</dbReference>
<dbReference type="GO" id="GO:0043953">
    <property type="term" value="P:protein transport by the Tat complex"/>
    <property type="evidence" value="ECO:0007669"/>
    <property type="project" value="UniProtKB-UniRule"/>
</dbReference>
<evidence type="ECO:0000256" key="4">
    <source>
        <dbReference type="ARBA" id="ARBA00022989"/>
    </source>
</evidence>
<dbReference type="PROSITE" id="PS01218">
    <property type="entry name" value="TATC"/>
    <property type="match status" value="1"/>
</dbReference>
<evidence type="ECO:0000256" key="8">
    <source>
        <dbReference type="SAM" id="MobiDB-lite"/>
    </source>
</evidence>
<feature type="transmembrane region" description="Helical" evidence="7">
    <location>
        <begin position="200"/>
        <end position="219"/>
    </location>
</feature>
<feature type="transmembrane region" description="Helical" evidence="7">
    <location>
        <begin position="78"/>
        <end position="99"/>
    </location>
</feature>
<accession>A0A2W4JHL6</accession>
<dbReference type="PANTHER" id="PTHR30371:SF0">
    <property type="entry name" value="SEC-INDEPENDENT PROTEIN TRANSLOCASE PROTEIN TATC, CHLOROPLASTIC-RELATED"/>
    <property type="match status" value="1"/>
</dbReference>
<keyword evidence="7" id="KW-0813">Transport</keyword>
<dbReference type="HAMAP" id="MF_00902">
    <property type="entry name" value="TatC"/>
    <property type="match status" value="1"/>
</dbReference>
<comment type="subunit">
    <text evidence="7">The Tat system comprises two distinct complexes: a TatABC complex, containing multiple copies of TatA, TatB and TatC subunits, and a separate TatA complex, containing only TatA subunits. Substrates initially bind to the TatABC complex, which probably triggers association of the separate TatA complex to form the active translocon.</text>
</comment>
<proteinExistence type="inferred from homology"/>
<dbReference type="STRING" id="1111738.GCA_000427905_01972"/>
<dbReference type="InterPro" id="IPR002033">
    <property type="entry name" value="TatC"/>
</dbReference>
<feature type="transmembrane region" description="Helical" evidence="7">
    <location>
        <begin position="14"/>
        <end position="32"/>
    </location>
</feature>
<comment type="function">
    <text evidence="7">Part of the twin-arginine translocation (Tat) system that transports large folded proteins containing a characteristic twin-arginine motif in their signal peptide across membranes. Together with TatB, TatC is part of a receptor directly interacting with Tat signal peptides.</text>
</comment>
<comment type="similarity">
    <text evidence="7">Belongs to the TatC family.</text>
</comment>
<organism evidence="9">
    <name type="scientific">Thermocrispum agreste</name>
    <dbReference type="NCBI Taxonomy" id="37925"/>
    <lineage>
        <taxon>Bacteria</taxon>
        <taxon>Bacillati</taxon>
        <taxon>Actinomycetota</taxon>
        <taxon>Actinomycetes</taxon>
        <taxon>Pseudonocardiales</taxon>
        <taxon>Pseudonocardiaceae</taxon>
        <taxon>Thermocrispum</taxon>
    </lineage>
</organism>
<dbReference type="NCBIfam" id="TIGR00945">
    <property type="entry name" value="tatC"/>
    <property type="match status" value="1"/>
</dbReference>
<evidence type="ECO:0000313" key="9">
    <source>
        <dbReference type="EMBL" id="PZM98540.1"/>
    </source>
</evidence>
<keyword evidence="6 7" id="KW-0472">Membrane</keyword>
<keyword evidence="7" id="KW-1003">Cell membrane</keyword>
<dbReference type="GO" id="GO:0009977">
    <property type="term" value="F:proton motive force dependent protein transmembrane transporter activity"/>
    <property type="evidence" value="ECO:0007669"/>
    <property type="project" value="TreeGrafter"/>
</dbReference>
<evidence type="ECO:0000256" key="2">
    <source>
        <dbReference type="ARBA" id="ARBA00022692"/>
    </source>
</evidence>
<evidence type="ECO:0000256" key="5">
    <source>
        <dbReference type="ARBA" id="ARBA00023010"/>
    </source>
</evidence>
<name>A0A2W4JHL6_9PSEU</name>
<comment type="subcellular location">
    <subcellularLocation>
        <location evidence="7">Cell membrane</location>
        <topology evidence="7">Multi-pass membrane protein</topology>
    </subcellularLocation>
    <subcellularLocation>
        <location evidence="1">Membrane</location>
        <topology evidence="1">Multi-pass membrane protein</topology>
    </subcellularLocation>
</comment>
<feature type="region of interest" description="Disordered" evidence="8">
    <location>
        <begin position="250"/>
        <end position="282"/>
    </location>
</feature>
<feature type="compositionally biased region" description="Acidic residues" evidence="8">
    <location>
        <begin position="258"/>
        <end position="267"/>
    </location>
</feature>
<dbReference type="EMBL" id="QGUI01000241">
    <property type="protein sequence ID" value="PZM98540.1"/>
    <property type="molecule type" value="Genomic_DNA"/>
</dbReference>
<protein>
    <recommendedName>
        <fullName evidence="7">Sec-independent protein translocase protein TatC</fullName>
    </recommendedName>
</protein>
<feature type="transmembrane region" description="Helical" evidence="7">
    <location>
        <begin position="163"/>
        <end position="188"/>
    </location>
</feature>
<dbReference type="Pfam" id="PF00902">
    <property type="entry name" value="TatC"/>
    <property type="match status" value="1"/>
</dbReference>
<dbReference type="InterPro" id="IPR019820">
    <property type="entry name" value="Sec-indep_translocase_CS"/>
</dbReference>
<evidence type="ECO:0000256" key="3">
    <source>
        <dbReference type="ARBA" id="ARBA00022927"/>
    </source>
</evidence>
<keyword evidence="4 7" id="KW-1133">Transmembrane helix</keyword>